<dbReference type="KEGG" id="fcz:IMF26_10545"/>
<dbReference type="PANTHER" id="PTHR36111">
    <property type="entry name" value="INNER MEMBRANE PROTEIN-RELATED"/>
    <property type="match status" value="1"/>
</dbReference>
<sequence>MTGTLINVGTVLLGSLAGTLLGNRLPDRMRLTVMDGLGLATVVIGAKMALATSNILIVLGSLILGGMLGEFLDIDSAVNNLGKWVETRALGKNPNSSGSNGKFARGFVSASLLFCVGPMAIMGSIQDGLTGDFSTLAVKATLDGFAALAFASSLGPGVGFSALSVLVYQGLITLGAGFFQGILTEPMVNELTATGGLLILAIGLGLLELKKVRVANLLPAIFLAPFIYYITSLL</sequence>
<accession>A0AAT9LBH8</accession>
<keyword evidence="1" id="KW-0472">Membrane</keyword>
<evidence type="ECO:0000313" key="2">
    <source>
        <dbReference type="EMBL" id="QUL98431.1"/>
    </source>
</evidence>
<name>A0AAT9LBH8_9FIRM</name>
<dbReference type="PANTHER" id="PTHR36111:SF2">
    <property type="entry name" value="INNER MEMBRANE PROTEIN"/>
    <property type="match status" value="1"/>
</dbReference>
<keyword evidence="1" id="KW-1133">Transmembrane helix</keyword>
<organism evidence="2">
    <name type="scientific">Candidatus Fermentithermobacillus carboniphilus</name>
    <dbReference type="NCBI Taxonomy" id="3085328"/>
    <lineage>
        <taxon>Bacteria</taxon>
        <taxon>Bacillati</taxon>
        <taxon>Bacillota</taxon>
        <taxon>Candidatus Fermentithermobacillia</taxon>
        <taxon>Candidatus Fermentithermobacillales</taxon>
        <taxon>Candidatus Fermentithermobacillaceae</taxon>
        <taxon>Candidatus Fermentithermobacillus</taxon>
    </lineage>
</organism>
<feature type="transmembrane region" description="Helical" evidence="1">
    <location>
        <begin position="188"/>
        <end position="207"/>
    </location>
</feature>
<protein>
    <submittedName>
        <fullName evidence="2">DUF554 domain-containing protein</fullName>
    </submittedName>
</protein>
<feature type="transmembrane region" description="Helical" evidence="1">
    <location>
        <begin position="145"/>
        <end position="168"/>
    </location>
</feature>
<keyword evidence="1" id="KW-0812">Transmembrane</keyword>
<feature type="transmembrane region" description="Helical" evidence="1">
    <location>
        <begin position="214"/>
        <end position="231"/>
    </location>
</feature>
<feature type="transmembrane region" description="Helical" evidence="1">
    <location>
        <begin position="37"/>
        <end position="64"/>
    </location>
</feature>
<dbReference type="Pfam" id="PF04474">
    <property type="entry name" value="DUF554"/>
    <property type="match status" value="1"/>
</dbReference>
<evidence type="ECO:0000256" key="1">
    <source>
        <dbReference type="SAM" id="Phobius"/>
    </source>
</evidence>
<feature type="transmembrane region" description="Helical" evidence="1">
    <location>
        <begin position="103"/>
        <end position="125"/>
    </location>
</feature>
<proteinExistence type="predicted"/>
<feature type="transmembrane region" description="Helical" evidence="1">
    <location>
        <begin position="6"/>
        <end position="25"/>
    </location>
</feature>
<dbReference type="EMBL" id="CP062796">
    <property type="protein sequence ID" value="QUL98431.1"/>
    <property type="molecule type" value="Genomic_DNA"/>
</dbReference>
<reference evidence="2" key="2">
    <citation type="journal article" date="2023" name="Biology">
        <title>Prokaryotic Life Associated with Coal-Fire Gas Vents Revealed by Metagenomics.</title>
        <authorList>
            <person name="Kadnikov V.V."/>
            <person name="Mardanov A.V."/>
            <person name="Beletsky A.V."/>
            <person name="Karnachuk O.V."/>
            <person name="Ravin N.V."/>
        </authorList>
    </citation>
    <scope>NUCLEOTIDE SEQUENCE</scope>
    <source>
        <strain evidence="2">Bu02</strain>
    </source>
</reference>
<reference evidence="2" key="1">
    <citation type="submission" date="2020-10" db="EMBL/GenBank/DDBJ databases">
        <authorList>
            <person name="Kadnikov V."/>
            <person name="Beletsky A.V."/>
            <person name="Mardanov A.V."/>
            <person name="Karnachuk O.V."/>
            <person name="Ravin N.V."/>
        </authorList>
    </citation>
    <scope>NUCLEOTIDE SEQUENCE</scope>
    <source>
        <strain evidence="2">Bu02</strain>
    </source>
</reference>
<dbReference type="InterPro" id="IPR007563">
    <property type="entry name" value="DUF554"/>
</dbReference>
<gene>
    <name evidence="2" type="ORF">IMF26_10545</name>
</gene>
<dbReference type="AlphaFoldDB" id="A0AAT9LBH8"/>